<dbReference type="InterPro" id="IPR047057">
    <property type="entry name" value="MerR_fam"/>
</dbReference>
<comment type="caution">
    <text evidence="6">The sequence shown here is derived from an EMBL/GenBank/DDBJ whole genome shotgun (WGS) entry which is preliminary data.</text>
</comment>
<dbReference type="Pfam" id="PF07739">
    <property type="entry name" value="TipAS"/>
    <property type="match status" value="1"/>
</dbReference>
<evidence type="ECO:0000313" key="7">
    <source>
        <dbReference type="Proteomes" id="UP000280444"/>
    </source>
</evidence>
<dbReference type="PANTHER" id="PTHR30204">
    <property type="entry name" value="REDOX-CYCLING DRUG-SENSING TRANSCRIPTIONAL ACTIVATOR SOXR"/>
    <property type="match status" value="1"/>
</dbReference>
<dbReference type="Proteomes" id="UP000280444">
    <property type="component" value="Unassembled WGS sequence"/>
</dbReference>
<gene>
    <name evidence="6" type="ORF">EII11_06880</name>
</gene>
<evidence type="ECO:0000256" key="4">
    <source>
        <dbReference type="ARBA" id="ARBA00023163"/>
    </source>
</evidence>
<evidence type="ECO:0000256" key="3">
    <source>
        <dbReference type="ARBA" id="ARBA00023159"/>
    </source>
</evidence>
<dbReference type="PROSITE" id="PS50937">
    <property type="entry name" value="HTH_MERR_2"/>
    <property type="match status" value="1"/>
</dbReference>
<dbReference type="GO" id="GO:0003677">
    <property type="term" value="F:DNA binding"/>
    <property type="evidence" value="ECO:0007669"/>
    <property type="project" value="UniProtKB-KW"/>
</dbReference>
<dbReference type="Gene3D" id="1.10.490.50">
    <property type="entry name" value="Antibiotic binding domain of TipA-like multidrug resistance regulators"/>
    <property type="match status" value="1"/>
</dbReference>
<dbReference type="OrthoDB" id="9809391at2"/>
<accession>A0A3P1SDA3</accession>
<reference evidence="6 7" key="1">
    <citation type="submission" date="2018-11" db="EMBL/GenBank/DDBJ databases">
        <title>Genomes From Bacteria Associated with the Canine Oral Cavity: a Test Case for Automated Genome-Based Taxonomic Assignment.</title>
        <authorList>
            <person name="Coil D.A."/>
            <person name="Jospin G."/>
            <person name="Darling A.E."/>
            <person name="Wallis C."/>
            <person name="Davis I.J."/>
            <person name="Harris S."/>
            <person name="Eisen J.A."/>
            <person name="Holcombe L.J."/>
            <person name="O'Flynn C."/>
        </authorList>
    </citation>
    <scope>NUCLEOTIDE SEQUENCE [LARGE SCALE GENOMIC DNA]</scope>
    <source>
        <strain evidence="6 7">OH770</strain>
    </source>
</reference>
<dbReference type="SMART" id="SM00422">
    <property type="entry name" value="HTH_MERR"/>
    <property type="match status" value="1"/>
</dbReference>
<keyword evidence="4" id="KW-0804">Transcription</keyword>
<protein>
    <submittedName>
        <fullName evidence="6">MerR family transcriptional regulator</fullName>
    </submittedName>
</protein>
<dbReference type="InterPro" id="IPR009061">
    <property type="entry name" value="DNA-bd_dom_put_sf"/>
</dbReference>
<keyword evidence="1" id="KW-0805">Transcription regulation</keyword>
<keyword evidence="3" id="KW-0010">Activator</keyword>
<keyword evidence="7" id="KW-1185">Reference proteome</keyword>
<dbReference type="PANTHER" id="PTHR30204:SF90">
    <property type="entry name" value="HTH-TYPE TRANSCRIPTIONAL ACTIVATOR MTA"/>
    <property type="match status" value="1"/>
</dbReference>
<dbReference type="Pfam" id="PF13411">
    <property type="entry name" value="MerR_1"/>
    <property type="match status" value="1"/>
</dbReference>
<evidence type="ECO:0000256" key="1">
    <source>
        <dbReference type="ARBA" id="ARBA00023015"/>
    </source>
</evidence>
<evidence type="ECO:0000259" key="5">
    <source>
        <dbReference type="PROSITE" id="PS50937"/>
    </source>
</evidence>
<dbReference type="RefSeq" id="WP_124870600.1">
    <property type="nucleotide sequence ID" value="NZ_RQZF01000006.1"/>
</dbReference>
<dbReference type="InterPro" id="IPR000551">
    <property type="entry name" value="MerR-type_HTH_dom"/>
</dbReference>
<feature type="domain" description="HTH merR-type" evidence="5">
    <location>
        <begin position="9"/>
        <end position="78"/>
    </location>
</feature>
<organism evidence="6 7">
    <name type="scientific">Schaalia canis</name>
    <dbReference type="NCBI Taxonomy" id="100469"/>
    <lineage>
        <taxon>Bacteria</taxon>
        <taxon>Bacillati</taxon>
        <taxon>Actinomycetota</taxon>
        <taxon>Actinomycetes</taxon>
        <taxon>Actinomycetales</taxon>
        <taxon>Actinomycetaceae</taxon>
        <taxon>Schaalia</taxon>
    </lineage>
</organism>
<dbReference type="Gene3D" id="1.10.1660.10">
    <property type="match status" value="1"/>
</dbReference>
<dbReference type="AlphaFoldDB" id="A0A3P1SDA3"/>
<evidence type="ECO:0000313" key="6">
    <source>
        <dbReference type="EMBL" id="RRC95118.1"/>
    </source>
</evidence>
<dbReference type="InterPro" id="IPR036244">
    <property type="entry name" value="TipA-like_antibiotic-bd"/>
</dbReference>
<proteinExistence type="predicted"/>
<dbReference type="GO" id="GO:0003700">
    <property type="term" value="F:DNA-binding transcription factor activity"/>
    <property type="evidence" value="ECO:0007669"/>
    <property type="project" value="InterPro"/>
</dbReference>
<dbReference type="EMBL" id="RQZF01000006">
    <property type="protein sequence ID" value="RRC95118.1"/>
    <property type="molecule type" value="Genomic_DNA"/>
</dbReference>
<dbReference type="SUPFAM" id="SSF46955">
    <property type="entry name" value="Putative DNA-binding domain"/>
    <property type="match status" value="1"/>
</dbReference>
<name>A0A3P1SDA3_9ACTO</name>
<keyword evidence="2" id="KW-0238">DNA-binding</keyword>
<dbReference type="SUPFAM" id="SSF89082">
    <property type="entry name" value="Antibiotic binding domain of TipA-like multidrug resistance regulators"/>
    <property type="match status" value="1"/>
</dbReference>
<evidence type="ECO:0000256" key="2">
    <source>
        <dbReference type="ARBA" id="ARBA00023125"/>
    </source>
</evidence>
<dbReference type="InterPro" id="IPR012925">
    <property type="entry name" value="TipAS_dom"/>
</dbReference>
<sequence length="267" mass="29927">MSETQPSGEYTIGEVARLYGITVRTLHHWDAIGLASPSERTWAGHRIYTDADVERVRHALVYRETGMSLEVIRQVLDSPGDAVSHVRAQLELLREKAMHLHSLMDSVETLLEEMTMSNTPLTTEEKAALFGEDWSPEYEAEAHVRWGDTPDWAESQRRQASMSAADWAQAKRELDELESRLADAMARGVKPGSDEANALAEAHRQNLSRWFDVSISKQVLIARGYTADPRFEAHYEKVAPGLAAWLVEVIHGNARAQGVDPAAVEWE</sequence>
<dbReference type="CDD" id="cd01106">
    <property type="entry name" value="HTH_TipAL-Mta"/>
    <property type="match status" value="1"/>
</dbReference>
<dbReference type="PRINTS" id="PR00040">
    <property type="entry name" value="HTHMERR"/>
</dbReference>